<evidence type="ECO:0000313" key="4">
    <source>
        <dbReference type="Proteomes" id="UP000580043"/>
    </source>
</evidence>
<evidence type="ECO:0000259" key="2">
    <source>
        <dbReference type="PROSITE" id="PS51832"/>
    </source>
</evidence>
<dbReference type="EMBL" id="JABBGA010000017">
    <property type="protein sequence ID" value="NML27660.1"/>
    <property type="molecule type" value="Genomic_DNA"/>
</dbReference>
<evidence type="ECO:0000256" key="1">
    <source>
        <dbReference type="SAM" id="MobiDB-lite"/>
    </source>
</evidence>
<dbReference type="GO" id="GO:0008081">
    <property type="term" value="F:phosphoric diester hydrolase activity"/>
    <property type="evidence" value="ECO:0007669"/>
    <property type="project" value="UniProtKB-ARBA"/>
</dbReference>
<dbReference type="InterPro" id="IPR003607">
    <property type="entry name" value="HD/PDEase_dom"/>
</dbReference>
<keyword evidence="4" id="KW-1185">Reference proteome</keyword>
<sequence>MREIVAAQDLRIGMFVTELDRPWLESPFLLQGFIIEDRETLEQLRELCRFVHVDRTRSAGDAWRPEPVAPPAAVRRRESVSQAGLVTAPAARRRPLDFFALLKSLRSAAGEVGENMPAGAEAGSGSAPWIHVYPDSESRKLPAGGVSESGEVAAAYASRPLIYQDEPGRTSAAGASRDERQDEEGAAFGNMRQAEPRVPVEEEIVTALPMLVKAQGLLAEVARDVQNNLNPDLDRLRSVVSEMVLSVIRNPDALLWLLRLKQTDQYSYDHSLDVAAHVMIFGRALGLGEDAVTALGMAGILQDVGKLRLPVRLLHKTGALSPREYEIFKTHVDFSLHIVSRCPQATPLMLEIIGRHHERCDGSGYPARLKGEELGVMAEIAGICDVYCAMTRARPYGSAASAQVALDAIRAQRGTRFSNSMVDQFVQCIGLYPVGTLVELNTGEVGVVIAQNRIRRLKPRVMILLGPDKKPNAYPPSLDLLYDPATATGEPYAISRALPPGSHGVEPSEFYLA</sequence>
<evidence type="ECO:0000313" key="3">
    <source>
        <dbReference type="EMBL" id="NML27660.1"/>
    </source>
</evidence>
<comment type="caution">
    <text evidence="3">The sequence shown here is derived from an EMBL/GenBank/DDBJ whole genome shotgun (WGS) entry which is preliminary data.</text>
</comment>
<protein>
    <submittedName>
        <fullName evidence="3">HD-GYP domain-containing protein</fullName>
    </submittedName>
</protein>
<dbReference type="PANTHER" id="PTHR43155">
    <property type="entry name" value="CYCLIC DI-GMP PHOSPHODIESTERASE PA4108-RELATED"/>
    <property type="match status" value="1"/>
</dbReference>
<gene>
    <name evidence="3" type="ORF">HHL15_18045</name>
</gene>
<dbReference type="PROSITE" id="PS51832">
    <property type="entry name" value="HD_GYP"/>
    <property type="match status" value="1"/>
</dbReference>
<feature type="region of interest" description="Disordered" evidence="1">
    <location>
        <begin position="166"/>
        <end position="188"/>
    </location>
</feature>
<accession>A0A848G8L9</accession>
<dbReference type="Proteomes" id="UP000580043">
    <property type="component" value="Unassembled WGS sequence"/>
</dbReference>
<feature type="domain" description="HD-GYP" evidence="2">
    <location>
        <begin position="245"/>
        <end position="441"/>
    </location>
</feature>
<proteinExistence type="predicted"/>
<dbReference type="Pfam" id="PF13487">
    <property type="entry name" value="HD_5"/>
    <property type="match status" value="1"/>
</dbReference>
<dbReference type="InterPro" id="IPR037522">
    <property type="entry name" value="HD_GYP_dom"/>
</dbReference>
<name>A0A848G8L9_9RHOO</name>
<dbReference type="SUPFAM" id="SSF109604">
    <property type="entry name" value="HD-domain/PDEase-like"/>
    <property type="match status" value="1"/>
</dbReference>
<reference evidence="3 4" key="1">
    <citation type="submission" date="2020-04" db="EMBL/GenBank/DDBJ databases">
        <title>Zoogloea sp. G-4-1-14 isolated from soil.</title>
        <authorList>
            <person name="Dahal R.H."/>
        </authorList>
    </citation>
    <scope>NUCLEOTIDE SEQUENCE [LARGE SCALE GENOMIC DNA]</scope>
    <source>
        <strain evidence="3 4">G-4-1-14</strain>
    </source>
</reference>
<dbReference type="Gene3D" id="1.10.3210.10">
    <property type="entry name" value="Hypothetical protein af1432"/>
    <property type="match status" value="1"/>
</dbReference>
<dbReference type="PANTHER" id="PTHR43155:SF2">
    <property type="entry name" value="CYCLIC DI-GMP PHOSPHODIESTERASE PA4108"/>
    <property type="match status" value="1"/>
</dbReference>
<organism evidence="3 4">
    <name type="scientific">Zoogloea dura</name>
    <dbReference type="NCBI Taxonomy" id="2728840"/>
    <lineage>
        <taxon>Bacteria</taxon>
        <taxon>Pseudomonadati</taxon>
        <taxon>Pseudomonadota</taxon>
        <taxon>Betaproteobacteria</taxon>
        <taxon>Rhodocyclales</taxon>
        <taxon>Zoogloeaceae</taxon>
        <taxon>Zoogloea</taxon>
    </lineage>
</organism>
<dbReference type="Pfam" id="PF11871">
    <property type="entry name" value="DUF3391"/>
    <property type="match status" value="1"/>
</dbReference>
<dbReference type="AlphaFoldDB" id="A0A848G8L9"/>
<dbReference type="CDD" id="cd00077">
    <property type="entry name" value="HDc"/>
    <property type="match status" value="1"/>
</dbReference>
<dbReference type="InterPro" id="IPR021812">
    <property type="entry name" value="DUF3391"/>
</dbReference>
<dbReference type="SMART" id="SM00471">
    <property type="entry name" value="HDc"/>
    <property type="match status" value="1"/>
</dbReference>